<name>A0A8X6MSD7_NEPPI</name>
<keyword evidence="2" id="KW-1185">Reference proteome</keyword>
<dbReference type="Proteomes" id="UP000887013">
    <property type="component" value="Unassembled WGS sequence"/>
</dbReference>
<proteinExistence type="predicted"/>
<dbReference type="AlphaFoldDB" id="A0A8X6MSD7"/>
<comment type="caution">
    <text evidence="1">The sequence shown here is derived from an EMBL/GenBank/DDBJ whole genome shotgun (WGS) entry which is preliminary data.</text>
</comment>
<gene>
    <name evidence="1" type="ORF">NPIL_177101</name>
</gene>
<organism evidence="1 2">
    <name type="scientific">Nephila pilipes</name>
    <name type="common">Giant wood spider</name>
    <name type="synonym">Nephila maculata</name>
    <dbReference type="NCBI Taxonomy" id="299642"/>
    <lineage>
        <taxon>Eukaryota</taxon>
        <taxon>Metazoa</taxon>
        <taxon>Ecdysozoa</taxon>
        <taxon>Arthropoda</taxon>
        <taxon>Chelicerata</taxon>
        <taxon>Arachnida</taxon>
        <taxon>Araneae</taxon>
        <taxon>Araneomorphae</taxon>
        <taxon>Entelegynae</taxon>
        <taxon>Araneoidea</taxon>
        <taxon>Nephilidae</taxon>
        <taxon>Nephila</taxon>
    </lineage>
</organism>
<sequence length="97" mass="11168">MIVNIRNYRERAASHFVTPEGHREPQCLYLTLLDSSQRSPFAKFLPLVGGKRRVDSPNRATTIYACLIAISSKKRSRIFPERRFLFLVLGYCSHGLK</sequence>
<dbReference type="EMBL" id="BMAW01001753">
    <property type="protein sequence ID" value="GFS75403.1"/>
    <property type="molecule type" value="Genomic_DNA"/>
</dbReference>
<protein>
    <submittedName>
        <fullName evidence="1">Uncharacterized protein</fullName>
    </submittedName>
</protein>
<evidence type="ECO:0000313" key="1">
    <source>
        <dbReference type="EMBL" id="GFS75403.1"/>
    </source>
</evidence>
<accession>A0A8X6MSD7</accession>
<reference evidence="1" key="1">
    <citation type="submission" date="2020-08" db="EMBL/GenBank/DDBJ databases">
        <title>Multicomponent nature underlies the extraordinary mechanical properties of spider dragline silk.</title>
        <authorList>
            <person name="Kono N."/>
            <person name="Nakamura H."/>
            <person name="Mori M."/>
            <person name="Yoshida Y."/>
            <person name="Ohtoshi R."/>
            <person name="Malay A.D."/>
            <person name="Moran D.A.P."/>
            <person name="Tomita M."/>
            <person name="Numata K."/>
            <person name="Arakawa K."/>
        </authorList>
    </citation>
    <scope>NUCLEOTIDE SEQUENCE</scope>
</reference>
<evidence type="ECO:0000313" key="2">
    <source>
        <dbReference type="Proteomes" id="UP000887013"/>
    </source>
</evidence>